<dbReference type="AlphaFoldDB" id="A0A4R1HM65"/>
<comment type="caution">
    <text evidence="2">The sequence shown here is derived from an EMBL/GenBank/DDBJ whole genome shotgun (WGS) entry which is preliminary data.</text>
</comment>
<evidence type="ECO:0000313" key="3">
    <source>
        <dbReference type="Proteomes" id="UP000295707"/>
    </source>
</evidence>
<name>A0A4R1HM65_9GAMM</name>
<dbReference type="InterPro" id="IPR024453">
    <property type="entry name" value="Peptidase_C92"/>
</dbReference>
<accession>A0A4R1HM65</accession>
<dbReference type="Gene3D" id="3.90.1720.10">
    <property type="entry name" value="endopeptidase domain like (from Nostoc punctiforme)"/>
    <property type="match status" value="1"/>
</dbReference>
<feature type="compositionally biased region" description="Polar residues" evidence="1">
    <location>
        <begin position="286"/>
        <end position="298"/>
    </location>
</feature>
<evidence type="ECO:0000313" key="2">
    <source>
        <dbReference type="EMBL" id="TCK18322.1"/>
    </source>
</evidence>
<dbReference type="Proteomes" id="UP000295707">
    <property type="component" value="Unassembled WGS sequence"/>
</dbReference>
<evidence type="ECO:0000256" key="1">
    <source>
        <dbReference type="SAM" id="MobiDB-lite"/>
    </source>
</evidence>
<proteinExistence type="predicted"/>
<dbReference type="EMBL" id="SMFX01000001">
    <property type="protein sequence ID" value="TCK18322.1"/>
    <property type="molecule type" value="Genomic_DNA"/>
</dbReference>
<feature type="region of interest" description="Disordered" evidence="1">
    <location>
        <begin position="275"/>
        <end position="320"/>
    </location>
</feature>
<dbReference type="OrthoDB" id="1550427at2"/>
<organism evidence="2 3">
    <name type="scientific">Thiogranum longum</name>
    <dbReference type="NCBI Taxonomy" id="1537524"/>
    <lineage>
        <taxon>Bacteria</taxon>
        <taxon>Pseudomonadati</taxon>
        <taxon>Pseudomonadota</taxon>
        <taxon>Gammaproteobacteria</taxon>
        <taxon>Chromatiales</taxon>
        <taxon>Ectothiorhodospiraceae</taxon>
        <taxon>Thiogranum</taxon>
    </lineage>
</organism>
<keyword evidence="3" id="KW-1185">Reference proteome</keyword>
<dbReference type="InterPro" id="IPR038765">
    <property type="entry name" value="Papain-like_cys_pep_sf"/>
</dbReference>
<protein>
    <submittedName>
        <fullName evidence="2">Permuted papain-like amidase YaeF/Yiix C92 family enzyme</fullName>
    </submittedName>
</protein>
<dbReference type="Pfam" id="PF05708">
    <property type="entry name" value="Peptidase_C92"/>
    <property type="match status" value="1"/>
</dbReference>
<gene>
    <name evidence="2" type="ORF">DFR30_1600</name>
</gene>
<reference evidence="2 3" key="1">
    <citation type="submission" date="2019-03" db="EMBL/GenBank/DDBJ databases">
        <title>Genomic Encyclopedia of Type Strains, Phase IV (KMG-IV): sequencing the most valuable type-strain genomes for metagenomic binning, comparative biology and taxonomic classification.</title>
        <authorList>
            <person name="Goeker M."/>
        </authorList>
    </citation>
    <scope>NUCLEOTIDE SEQUENCE [LARGE SCALE GENOMIC DNA]</scope>
    <source>
        <strain evidence="2 3">DSM 19610</strain>
    </source>
</reference>
<dbReference type="SUPFAM" id="SSF54001">
    <property type="entry name" value="Cysteine proteinases"/>
    <property type="match status" value="1"/>
</dbReference>
<sequence>MVFNPAAWLGRKIVRWLTIEHQQSSPPLCDFDRIRYEVRPCDVILVEGRSRVSEIIRTITQSPWSHSALYIGRVHDIDDPVLRGKILSFYDGDPNEQLVIEAWLGEGMVVNPLSKYRNASLRICRPTGLTRQDAQYVLEFSLQHLGFDYDLRQLLDLARFLLPYSVIPRRWRSSLFEHNAGLPTRSVCSSMIAAAFASVKFPVLPVLEEKLDGSLRMIPRNTRLFTPRDFDYSPYFEIIKCPHLDFGKSHSYHGLPWDKKGRICNDHGECFVPTMQPDVAGDKDTVQTTDIESATGNAAVSGPDAQGTDENEPSGTEKTS</sequence>
<dbReference type="RefSeq" id="WP_132972134.1">
    <property type="nucleotide sequence ID" value="NZ_SMFX01000001.1"/>
</dbReference>